<keyword evidence="2" id="KW-0479">Metal-binding</keyword>
<gene>
    <name evidence="4" type="primary">yfcE</name>
    <name evidence="4" type="ORF">IAD49_04845</name>
</gene>
<comment type="cofactor">
    <cofactor evidence="2">
        <name>a divalent metal cation</name>
        <dbReference type="ChEBI" id="CHEBI:60240"/>
    </cofactor>
</comment>
<dbReference type="AlphaFoldDB" id="A0A9D1HV04"/>
<evidence type="ECO:0000259" key="3">
    <source>
        <dbReference type="Pfam" id="PF12850"/>
    </source>
</evidence>
<dbReference type="InterPro" id="IPR024654">
    <property type="entry name" value="Calcineurin-like_PHP_lpxH"/>
</dbReference>
<reference evidence="4" key="1">
    <citation type="submission" date="2020-10" db="EMBL/GenBank/DDBJ databases">
        <authorList>
            <person name="Gilroy R."/>
        </authorList>
    </citation>
    <scope>NUCLEOTIDE SEQUENCE</scope>
    <source>
        <strain evidence="4">CHK197-8231</strain>
    </source>
</reference>
<dbReference type="Pfam" id="PF12850">
    <property type="entry name" value="Metallophos_2"/>
    <property type="match status" value="1"/>
</dbReference>
<dbReference type="PANTHER" id="PTHR11124">
    <property type="entry name" value="VACUOLAR SORTING PROTEIN VPS29"/>
    <property type="match status" value="1"/>
</dbReference>
<accession>A0A9D1HV04</accession>
<evidence type="ECO:0000313" key="5">
    <source>
        <dbReference type="Proteomes" id="UP000824087"/>
    </source>
</evidence>
<reference evidence="4" key="2">
    <citation type="journal article" date="2021" name="PeerJ">
        <title>Extensive microbial diversity within the chicken gut microbiome revealed by metagenomics and culture.</title>
        <authorList>
            <person name="Gilroy R."/>
            <person name="Ravi A."/>
            <person name="Getino M."/>
            <person name="Pursley I."/>
            <person name="Horton D.L."/>
            <person name="Alikhan N.F."/>
            <person name="Baker D."/>
            <person name="Gharbi K."/>
            <person name="Hall N."/>
            <person name="Watson M."/>
            <person name="Adriaenssens E.M."/>
            <person name="Foster-Nyarko E."/>
            <person name="Jarju S."/>
            <person name="Secka A."/>
            <person name="Antonio M."/>
            <person name="Oren A."/>
            <person name="Chaudhuri R.R."/>
            <person name="La Ragione R."/>
            <person name="Hildebrand F."/>
            <person name="Pallen M.J."/>
        </authorList>
    </citation>
    <scope>NUCLEOTIDE SEQUENCE</scope>
    <source>
        <strain evidence="4">CHK197-8231</strain>
    </source>
</reference>
<comment type="caution">
    <text evidence="4">The sequence shown here is derived from an EMBL/GenBank/DDBJ whole genome shotgun (WGS) entry which is preliminary data.</text>
</comment>
<dbReference type="InterPro" id="IPR000979">
    <property type="entry name" value="Phosphodiesterase_MJ0936/Vps29"/>
</dbReference>
<dbReference type="EC" id="3.1.4.-" evidence="2"/>
<sequence length="178" mass="20456">MKVLIASDIHGSFYYAKELATAIKKEKPDKIVLLGDLYYHGVRNPLPKDYAPKKVANLLNTFRSKLEVVKGNCDSEVDEMVSEFPFYSSITMNFAGKRIFFTHGHHYDMKRLPNKKIDIMIYGHVHTGWIKEQNEIIFANPGSVSLPKQESERSYLVLTEKSLMLKSLEGRVLQTKFL</sequence>
<proteinExistence type="inferred from homology"/>
<evidence type="ECO:0000313" key="4">
    <source>
        <dbReference type="EMBL" id="HIU22889.1"/>
    </source>
</evidence>
<dbReference type="Gene3D" id="3.60.21.10">
    <property type="match status" value="1"/>
</dbReference>
<dbReference type="GO" id="GO:0016787">
    <property type="term" value="F:hydrolase activity"/>
    <property type="evidence" value="ECO:0007669"/>
    <property type="project" value="UniProtKB-UniRule"/>
</dbReference>
<dbReference type="InterPro" id="IPR029052">
    <property type="entry name" value="Metallo-depent_PP-like"/>
</dbReference>
<name>A0A9D1HV04_9BACT</name>
<comment type="similarity">
    <text evidence="1 2">Belongs to the metallophosphoesterase superfamily. YfcE family.</text>
</comment>
<evidence type="ECO:0000256" key="1">
    <source>
        <dbReference type="ARBA" id="ARBA00008950"/>
    </source>
</evidence>
<feature type="domain" description="Calcineurin-like phosphoesterase" evidence="3">
    <location>
        <begin position="1"/>
        <end position="161"/>
    </location>
</feature>
<evidence type="ECO:0000256" key="2">
    <source>
        <dbReference type="RuleBase" id="RU362039"/>
    </source>
</evidence>
<dbReference type="SUPFAM" id="SSF56300">
    <property type="entry name" value="Metallo-dependent phosphatases"/>
    <property type="match status" value="1"/>
</dbReference>
<organism evidence="4 5">
    <name type="scientific">Candidatus Fimihabitans intestinipullorum</name>
    <dbReference type="NCBI Taxonomy" id="2840820"/>
    <lineage>
        <taxon>Bacteria</taxon>
        <taxon>Bacillati</taxon>
        <taxon>Mycoplasmatota</taxon>
        <taxon>Mycoplasmatota incertae sedis</taxon>
        <taxon>Candidatus Fimihabitans</taxon>
    </lineage>
</organism>
<dbReference type="Proteomes" id="UP000824087">
    <property type="component" value="Unassembled WGS sequence"/>
</dbReference>
<dbReference type="EMBL" id="DVML01000025">
    <property type="protein sequence ID" value="HIU22889.1"/>
    <property type="molecule type" value="Genomic_DNA"/>
</dbReference>
<dbReference type="NCBIfam" id="NF006988">
    <property type="entry name" value="PRK09453.1"/>
    <property type="match status" value="1"/>
</dbReference>
<keyword evidence="4" id="KW-0378">Hydrolase</keyword>
<dbReference type="GO" id="GO:0046872">
    <property type="term" value="F:metal ion binding"/>
    <property type="evidence" value="ECO:0007669"/>
    <property type="project" value="UniProtKB-KW"/>
</dbReference>
<protein>
    <recommendedName>
        <fullName evidence="2">Phosphoesterase</fullName>
        <ecNumber evidence="2">3.1.4.-</ecNumber>
    </recommendedName>
</protein>
<dbReference type="NCBIfam" id="TIGR00040">
    <property type="entry name" value="yfcE"/>
    <property type="match status" value="1"/>
</dbReference>